<dbReference type="Pfam" id="PF07021">
    <property type="entry name" value="MetW"/>
    <property type="match status" value="1"/>
</dbReference>
<dbReference type="InterPro" id="IPR029063">
    <property type="entry name" value="SAM-dependent_MTases_sf"/>
</dbReference>
<proteinExistence type="predicted"/>
<dbReference type="CDD" id="cd02440">
    <property type="entry name" value="AdoMet_MTases"/>
    <property type="match status" value="1"/>
</dbReference>
<dbReference type="SUPFAM" id="SSF53335">
    <property type="entry name" value="S-adenosyl-L-methionine-dependent methyltransferases"/>
    <property type="match status" value="1"/>
</dbReference>
<reference evidence="1" key="1">
    <citation type="journal article" date="2015" name="Nature">
        <title>Complex archaea that bridge the gap between prokaryotes and eukaryotes.</title>
        <authorList>
            <person name="Spang A."/>
            <person name="Saw J.H."/>
            <person name="Jorgensen S.L."/>
            <person name="Zaremba-Niedzwiedzka K."/>
            <person name="Martijn J."/>
            <person name="Lind A.E."/>
            <person name="van Eijk R."/>
            <person name="Schleper C."/>
            <person name="Guy L."/>
            <person name="Ettema T.J."/>
        </authorList>
    </citation>
    <scope>NUCLEOTIDE SEQUENCE</scope>
</reference>
<dbReference type="AlphaFoldDB" id="A0A0F9V3B2"/>
<dbReference type="Gene3D" id="3.40.50.150">
    <property type="entry name" value="Vaccinia Virus protein VP39"/>
    <property type="match status" value="1"/>
</dbReference>
<accession>A0A0F9V3B2</accession>
<organism evidence="1">
    <name type="scientific">marine sediment metagenome</name>
    <dbReference type="NCBI Taxonomy" id="412755"/>
    <lineage>
        <taxon>unclassified sequences</taxon>
        <taxon>metagenomes</taxon>
        <taxon>ecological metagenomes</taxon>
    </lineage>
</organism>
<dbReference type="PANTHER" id="PTHR43036">
    <property type="entry name" value="OSJNBB0011N17.9 PROTEIN"/>
    <property type="match status" value="1"/>
</dbReference>
<dbReference type="InterPro" id="IPR010743">
    <property type="entry name" value="Methionine_synth_MetW"/>
</dbReference>
<name>A0A0F9V3B2_9ZZZZ</name>
<dbReference type="EMBL" id="LAZR01000698">
    <property type="protein sequence ID" value="KKN60353.1"/>
    <property type="molecule type" value="Genomic_DNA"/>
</dbReference>
<comment type="caution">
    <text evidence="1">The sequence shown here is derived from an EMBL/GenBank/DDBJ whole genome shotgun (WGS) entry which is preliminary data.</text>
</comment>
<protein>
    <recommendedName>
        <fullName evidence="2">Methyltransferase type 11 domain-containing protein</fullName>
    </recommendedName>
</protein>
<sequence length="196" mass="23063">MRKDLQIIFDIIQPNSKVLDLGCGDGLLLHELIKKKKVTGLGIEVSIDKIKSCLKYGVSVIQEDLNEGLKEFQDNSFDYVILSQTLEYIANPVYLIKEMRRVGKYCIISFENLANWKNRLTFMFTRTLKRERTHNHNLFYGKKIQILDLNKFLKFCAHYKIKIKNKFYLPMKKYNLTQIFPNLFSKIAIFILKGNN</sequence>
<evidence type="ECO:0000313" key="1">
    <source>
        <dbReference type="EMBL" id="KKN60353.1"/>
    </source>
</evidence>
<gene>
    <name evidence="1" type="ORF">LCGC14_0532670</name>
</gene>
<dbReference type="PANTHER" id="PTHR43036:SF2">
    <property type="entry name" value="OS04G0481300 PROTEIN"/>
    <property type="match status" value="1"/>
</dbReference>
<evidence type="ECO:0008006" key="2">
    <source>
        <dbReference type="Google" id="ProtNLM"/>
    </source>
</evidence>